<dbReference type="PANTHER" id="PTHR30622:SF4">
    <property type="entry name" value="UNDECAPRENYL-DIPHOSPHATASE"/>
    <property type="match status" value="1"/>
</dbReference>
<feature type="transmembrane region" description="Helical" evidence="14">
    <location>
        <begin position="250"/>
        <end position="266"/>
    </location>
</feature>
<keyword evidence="14" id="KW-0133">Cell shape</keyword>
<dbReference type="InterPro" id="IPR003824">
    <property type="entry name" value="UppP"/>
</dbReference>
<comment type="miscellaneous">
    <text evidence="14">Bacitracin is thought to be involved in the inhibition of peptidoglycan synthesis by sequestering undecaprenyl diphosphate, thereby reducing the pool of lipid carrier available.</text>
</comment>
<evidence type="ECO:0000256" key="2">
    <source>
        <dbReference type="ARBA" id="ARBA00010621"/>
    </source>
</evidence>
<dbReference type="GO" id="GO:0005886">
    <property type="term" value="C:plasma membrane"/>
    <property type="evidence" value="ECO:0007669"/>
    <property type="project" value="UniProtKB-SubCell"/>
</dbReference>
<evidence type="ECO:0000256" key="4">
    <source>
        <dbReference type="ARBA" id="ARBA00021581"/>
    </source>
</evidence>
<reference evidence="15 16" key="1">
    <citation type="submission" date="2016-10" db="EMBL/GenBank/DDBJ databases">
        <authorList>
            <person name="de Groot N.N."/>
        </authorList>
    </citation>
    <scope>NUCLEOTIDE SEQUENCE [LARGE SCALE GENOMIC DNA]</scope>
    <source>
        <strain evidence="15 16">DSM 17890</strain>
    </source>
</reference>
<dbReference type="Proteomes" id="UP000199118">
    <property type="component" value="Unassembled WGS sequence"/>
</dbReference>
<evidence type="ECO:0000256" key="14">
    <source>
        <dbReference type="HAMAP-Rule" id="MF_01006"/>
    </source>
</evidence>
<evidence type="ECO:0000256" key="3">
    <source>
        <dbReference type="ARBA" id="ARBA00012374"/>
    </source>
</evidence>
<dbReference type="HAMAP" id="MF_01006">
    <property type="entry name" value="Undec_diphosphatase"/>
    <property type="match status" value="1"/>
</dbReference>
<dbReference type="GO" id="GO:0046677">
    <property type="term" value="P:response to antibiotic"/>
    <property type="evidence" value="ECO:0007669"/>
    <property type="project" value="UniProtKB-UniRule"/>
</dbReference>
<dbReference type="GO" id="GO:0008360">
    <property type="term" value="P:regulation of cell shape"/>
    <property type="evidence" value="ECO:0007669"/>
    <property type="project" value="UniProtKB-KW"/>
</dbReference>
<sequence>MPLLQLAILALIQGVTEFLPISSSGHLALFPALSGEADQGLMIDVAVHLGTLVAVVIFFRHDVARAAAGGVHVLTGRTRTYEAGLALRLVAATIPVVIAGLILSAAGLTDIFRNVEVIAWSTVIFGVALWLCDRFGPLIRKAEDWSWRDAILMGLAQAVALIPGTSRSGITISAARALGYERTDAARLSMLMSIPTILAAGTLTAKDLLDAGDMALGADAAIAAGLSCVSALLALTLMMRMLRTWTMTPFVLYRFALGGALLIWLYA</sequence>
<dbReference type="AlphaFoldDB" id="A0A1H3E3E0"/>
<dbReference type="STRING" id="356660.SAMN05444336_10952"/>
<evidence type="ECO:0000313" key="16">
    <source>
        <dbReference type="Proteomes" id="UP000199118"/>
    </source>
</evidence>
<evidence type="ECO:0000256" key="13">
    <source>
        <dbReference type="ARBA" id="ARBA00047594"/>
    </source>
</evidence>
<comment type="catalytic activity">
    <reaction evidence="13 14">
        <text>di-trans,octa-cis-undecaprenyl diphosphate + H2O = di-trans,octa-cis-undecaprenyl phosphate + phosphate + H(+)</text>
        <dbReference type="Rhea" id="RHEA:28094"/>
        <dbReference type="ChEBI" id="CHEBI:15377"/>
        <dbReference type="ChEBI" id="CHEBI:15378"/>
        <dbReference type="ChEBI" id="CHEBI:43474"/>
        <dbReference type="ChEBI" id="CHEBI:58405"/>
        <dbReference type="ChEBI" id="CHEBI:60392"/>
        <dbReference type="EC" id="3.6.1.27"/>
    </reaction>
</comment>
<keyword evidence="10 14" id="KW-0046">Antibiotic resistance</keyword>
<organism evidence="15 16">
    <name type="scientific">Albimonas donghaensis</name>
    <dbReference type="NCBI Taxonomy" id="356660"/>
    <lineage>
        <taxon>Bacteria</taxon>
        <taxon>Pseudomonadati</taxon>
        <taxon>Pseudomonadota</taxon>
        <taxon>Alphaproteobacteria</taxon>
        <taxon>Rhodobacterales</taxon>
        <taxon>Paracoccaceae</taxon>
        <taxon>Albimonas</taxon>
    </lineage>
</organism>
<keyword evidence="9 14" id="KW-0472">Membrane</keyword>
<evidence type="ECO:0000256" key="9">
    <source>
        <dbReference type="ARBA" id="ARBA00023136"/>
    </source>
</evidence>
<evidence type="ECO:0000256" key="7">
    <source>
        <dbReference type="ARBA" id="ARBA00022801"/>
    </source>
</evidence>
<protein>
    <recommendedName>
        <fullName evidence="4 14">Undecaprenyl-diphosphatase</fullName>
        <ecNumber evidence="3 14">3.6.1.27</ecNumber>
    </recommendedName>
    <alternativeName>
        <fullName evidence="12 14">Bacitracin resistance protein</fullName>
    </alternativeName>
    <alternativeName>
        <fullName evidence="11 14">Undecaprenyl pyrophosphate phosphatase</fullName>
    </alternativeName>
</protein>
<dbReference type="NCBIfam" id="NF001393">
    <property type="entry name" value="PRK00281.2-4"/>
    <property type="match status" value="1"/>
</dbReference>
<comment type="similarity">
    <text evidence="2 14">Belongs to the UppP family.</text>
</comment>
<keyword evidence="7 14" id="KW-0378">Hydrolase</keyword>
<dbReference type="GO" id="GO:0009252">
    <property type="term" value="P:peptidoglycan biosynthetic process"/>
    <property type="evidence" value="ECO:0007669"/>
    <property type="project" value="UniProtKB-KW"/>
</dbReference>
<dbReference type="Pfam" id="PF02673">
    <property type="entry name" value="BacA"/>
    <property type="match status" value="1"/>
</dbReference>
<proteinExistence type="inferred from homology"/>
<dbReference type="EC" id="3.6.1.27" evidence="3 14"/>
<comment type="function">
    <text evidence="14">Catalyzes the dephosphorylation of undecaprenyl diphosphate (UPP). Confers resistance to bacitracin.</text>
</comment>
<feature type="transmembrane region" description="Helical" evidence="14">
    <location>
        <begin position="85"/>
        <end position="105"/>
    </location>
</feature>
<evidence type="ECO:0000256" key="10">
    <source>
        <dbReference type="ARBA" id="ARBA00023251"/>
    </source>
</evidence>
<dbReference type="GO" id="GO:0050380">
    <property type="term" value="F:undecaprenyl-diphosphatase activity"/>
    <property type="evidence" value="ECO:0007669"/>
    <property type="project" value="UniProtKB-UniRule"/>
</dbReference>
<feature type="transmembrane region" description="Helical" evidence="14">
    <location>
        <begin position="185"/>
        <end position="203"/>
    </location>
</feature>
<feature type="transmembrane region" description="Helical" evidence="14">
    <location>
        <begin position="111"/>
        <end position="132"/>
    </location>
</feature>
<evidence type="ECO:0000256" key="11">
    <source>
        <dbReference type="ARBA" id="ARBA00032707"/>
    </source>
</evidence>
<keyword evidence="14" id="KW-0573">Peptidoglycan synthesis</keyword>
<keyword evidence="5 14" id="KW-1003">Cell membrane</keyword>
<keyword evidence="16" id="KW-1185">Reference proteome</keyword>
<evidence type="ECO:0000256" key="12">
    <source>
        <dbReference type="ARBA" id="ARBA00032932"/>
    </source>
</evidence>
<keyword evidence="6 14" id="KW-0812">Transmembrane</keyword>
<evidence type="ECO:0000256" key="5">
    <source>
        <dbReference type="ARBA" id="ARBA00022475"/>
    </source>
</evidence>
<keyword evidence="14" id="KW-0961">Cell wall biogenesis/degradation</keyword>
<evidence type="ECO:0000256" key="8">
    <source>
        <dbReference type="ARBA" id="ARBA00022989"/>
    </source>
</evidence>
<name>A0A1H3E3E0_9RHOB</name>
<evidence type="ECO:0000256" key="1">
    <source>
        <dbReference type="ARBA" id="ARBA00004651"/>
    </source>
</evidence>
<dbReference type="EMBL" id="FNMZ01000009">
    <property type="protein sequence ID" value="SDX73176.1"/>
    <property type="molecule type" value="Genomic_DNA"/>
</dbReference>
<gene>
    <name evidence="14" type="primary">uppP</name>
    <name evidence="15" type="ORF">SAMN05444336_10952</name>
</gene>
<evidence type="ECO:0000256" key="6">
    <source>
        <dbReference type="ARBA" id="ARBA00022692"/>
    </source>
</evidence>
<dbReference type="PANTHER" id="PTHR30622">
    <property type="entry name" value="UNDECAPRENYL-DIPHOSPHATASE"/>
    <property type="match status" value="1"/>
</dbReference>
<dbReference type="GO" id="GO:0071555">
    <property type="term" value="P:cell wall organization"/>
    <property type="evidence" value="ECO:0007669"/>
    <property type="project" value="UniProtKB-KW"/>
</dbReference>
<feature type="transmembrane region" description="Helical" evidence="14">
    <location>
        <begin position="215"/>
        <end position="238"/>
    </location>
</feature>
<accession>A0A1H3E3E0</accession>
<dbReference type="OrthoDB" id="9808289at2"/>
<comment type="subcellular location">
    <subcellularLocation>
        <location evidence="1 14">Cell membrane</location>
        <topology evidence="1 14">Multi-pass membrane protein</topology>
    </subcellularLocation>
</comment>
<evidence type="ECO:0000313" key="15">
    <source>
        <dbReference type="EMBL" id="SDX73176.1"/>
    </source>
</evidence>
<dbReference type="RefSeq" id="WP_092684416.1">
    <property type="nucleotide sequence ID" value="NZ_FNMZ01000009.1"/>
</dbReference>
<feature type="transmembrane region" description="Helical" evidence="14">
    <location>
        <begin position="40"/>
        <end position="59"/>
    </location>
</feature>
<keyword evidence="8 14" id="KW-1133">Transmembrane helix</keyword>